<dbReference type="EMBL" id="CAJVPP010000413">
    <property type="protein sequence ID" value="CAG8480193.1"/>
    <property type="molecule type" value="Genomic_DNA"/>
</dbReference>
<dbReference type="Proteomes" id="UP000789375">
    <property type="component" value="Unassembled WGS sequence"/>
</dbReference>
<keyword evidence="3" id="KW-1185">Reference proteome</keyword>
<gene>
    <name evidence="2" type="ORF">FMOSSE_LOCUS2981</name>
</gene>
<evidence type="ECO:0000313" key="2">
    <source>
        <dbReference type="EMBL" id="CAG8480193.1"/>
    </source>
</evidence>
<evidence type="ECO:0000313" key="3">
    <source>
        <dbReference type="Proteomes" id="UP000789375"/>
    </source>
</evidence>
<accession>A0A9N8ZCE8</accession>
<organism evidence="2 3">
    <name type="scientific">Funneliformis mosseae</name>
    <name type="common">Endomycorrhizal fungus</name>
    <name type="synonym">Glomus mosseae</name>
    <dbReference type="NCBI Taxonomy" id="27381"/>
    <lineage>
        <taxon>Eukaryota</taxon>
        <taxon>Fungi</taxon>
        <taxon>Fungi incertae sedis</taxon>
        <taxon>Mucoromycota</taxon>
        <taxon>Glomeromycotina</taxon>
        <taxon>Glomeromycetes</taxon>
        <taxon>Glomerales</taxon>
        <taxon>Glomeraceae</taxon>
        <taxon>Funneliformis</taxon>
    </lineage>
</organism>
<proteinExistence type="predicted"/>
<evidence type="ECO:0000256" key="1">
    <source>
        <dbReference type="SAM" id="MobiDB-lite"/>
    </source>
</evidence>
<name>A0A9N8ZCE8_FUNMO</name>
<sequence length="49" mass="5287">MGGESISAEGIQGKKSSKKTSSKEISKIPLEETIRKVLHDSGRKDSISK</sequence>
<dbReference type="AlphaFoldDB" id="A0A9N8ZCE8"/>
<protein>
    <submittedName>
        <fullName evidence="2">5897_t:CDS:1</fullName>
    </submittedName>
</protein>
<comment type="caution">
    <text evidence="2">The sequence shown here is derived from an EMBL/GenBank/DDBJ whole genome shotgun (WGS) entry which is preliminary data.</text>
</comment>
<feature type="compositionally biased region" description="Basic and acidic residues" evidence="1">
    <location>
        <begin position="21"/>
        <end position="30"/>
    </location>
</feature>
<feature type="region of interest" description="Disordered" evidence="1">
    <location>
        <begin position="1"/>
        <end position="30"/>
    </location>
</feature>
<reference evidence="2" key="1">
    <citation type="submission" date="2021-06" db="EMBL/GenBank/DDBJ databases">
        <authorList>
            <person name="Kallberg Y."/>
            <person name="Tangrot J."/>
            <person name="Rosling A."/>
        </authorList>
    </citation>
    <scope>NUCLEOTIDE SEQUENCE</scope>
    <source>
        <strain evidence="2">87-6 pot B 2015</strain>
    </source>
</reference>